<dbReference type="InterPro" id="IPR053190">
    <property type="entry name" value="NAPRTase-like"/>
</dbReference>
<dbReference type="Pfam" id="PF02749">
    <property type="entry name" value="QRPTase_N"/>
    <property type="match status" value="1"/>
</dbReference>
<comment type="caution">
    <text evidence="8">The sequence shown here is derived from an EMBL/GenBank/DDBJ whole genome shotgun (WGS) entry which is preliminary data.</text>
</comment>
<dbReference type="InterPro" id="IPR036068">
    <property type="entry name" value="Nicotinate_pribotase-like_C"/>
</dbReference>
<sequence>MIDEVKLKECGKISRLSNKTFKFDERIGHGFYTAEYFKKVRNIITKHQPNQTVTMQWFERKDNIMLCGIDEALAMIKEYGVDTHELEIFALDDGDMISAYEPVLKVSGKYENFGYLENVIDAVLARRSSVATNAFRAKKACQGKTIFCMADRQDDIVTQMGDGYACYVAGIRLVATDALGAWWGAKGQGTMPHALIQMCGGDVIRACEIYHDTYPDEPMTALVDYNNDVVTDALRVARVFGDKLSAVRVDTSANLIDKYFIGKDISGFDAHGVCKELIFALRDALDRENFNHVKIVVSSGFTPEKIQIFESLKVPVDVYGVGSFITRNDTVGFTGDLVELNGKPQAKYGRKNISSNRLKKVIFD</sequence>
<dbReference type="EMBL" id="CAJHOF010000003">
    <property type="protein sequence ID" value="CAD7287507.1"/>
    <property type="molecule type" value="Genomic_DNA"/>
</dbReference>
<comment type="catalytic activity">
    <reaction evidence="6">
        <text>5-phospho-alpha-D-ribose 1-diphosphate + nicotinate + ATP + H2O = nicotinate beta-D-ribonucleotide + ADP + phosphate + diphosphate</text>
        <dbReference type="Rhea" id="RHEA:36163"/>
        <dbReference type="ChEBI" id="CHEBI:15377"/>
        <dbReference type="ChEBI" id="CHEBI:30616"/>
        <dbReference type="ChEBI" id="CHEBI:32544"/>
        <dbReference type="ChEBI" id="CHEBI:33019"/>
        <dbReference type="ChEBI" id="CHEBI:43474"/>
        <dbReference type="ChEBI" id="CHEBI:57502"/>
        <dbReference type="ChEBI" id="CHEBI:58017"/>
        <dbReference type="ChEBI" id="CHEBI:456216"/>
        <dbReference type="EC" id="6.3.4.21"/>
    </reaction>
</comment>
<reference evidence="8 9" key="1">
    <citation type="submission" date="2020-11" db="EMBL/GenBank/DDBJ databases">
        <authorList>
            <person name="Peeters C."/>
        </authorList>
    </citation>
    <scope>NUCLEOTIDE SEQUENCE [LARGE SCALE GENOMIC DNA]</scope>
    <source>
        <strain evidence="8 9">LMG 7974</strain>
    </source>
</reference>
<evidence type="ECO:0000313" key="8">
    <source>
        <dbReference type="EMBL" id="CAD7287507.1"/>
    </source>
</evidence>
<proteinExistence type="predicted"/>
<dbReference type="Gene3D" id="3.20.20.70">
    <property type="entry name" value="Aldolase class I"/>
    <property type="match status" value="1"/>
</dbReference>
<evidence type="ECO:0000256" key="1">
    <source>
        <dbReference type="ARBA" id="ARBA00004952"/>
    </source>
</evidence>
<evidence type="ECO:0000256" key="3">
    <source>
        <dbReference type="ARBA" id="ARBA00022553"/>
    </source>
</evidence>
<dbReference type="SUPFAM" id="SSF54675">
    <property type="entry name" value="Nicotinate/Quinolinate PRTase N-terminal domain-like"/>
    <property type="match status" value="1"/>
</dbReference>
<dbReference type="InterPro" id="IPR037128">
    <property type="entry name" value="Quinolinate_PRibosylTase_N_sf"/>
</dbReference>
<dbReference type="NCBIfam" id="NF005529">
    <property type="entry name" value="PRK07188.1"/>
    <property type="match status" value="1"/>
</dbReference>
<dbReference type="EC" id="6.3.4.21" evidence="2"/>
<dbReference type="InterPro" id="IPR013785">
    <property type="entry name" value="Aldolase_TIM"/>
</dbReference>
<keyword evidence="4" id="KW-0436">Ligase</keyword>
<evidence type="ECO:0000256" key="4">
    <source>
        <dbReference type="ARBA" id="ARBA00022598"/>
    </source>
</evidence>
<name>A0ABM8Q3P5_9BACT</name>
<evidence type="ECO:0000256" key="2">
    <source>
        <dbReference type="ARBA" id="ARBA00013236"/>
    </source>
</evidence>
<organism evidence="8 9">
    <name type="scientific">Campylobacter majalis</name>
    <dbReference type="NCBI Taxonomy" id="2790656"/>
    <lineage>
        <taxon>Bacteria</taxon>
        <taxon>Pseudomonadati</taxon>
        <taxon>Campylobacterota</taxon>
        <taxon>Epsilonproteobacteria</taxon>
        <taxon>Campylobacterales</taxon>
        <taxon>Campylobacteraceae</taxon>
        <taxon>Campylobacter</taxon>
    </lineage>
</organism>
<dbReference type="SUPFAM" id="SSF51690">
    <property type="entry name" value="Nicotinate/Quinolinate PRTase C-terminal domain-like"/>
    <property type="match status" value="1"/>
</dbReference>
<dbReference type="PANTHER" id="PTHR43202">
    <property type="entry name" value="NICOTINATE-NUCLEOTIDE PYROPHOSPHORYLASE"/>
    <property type="match status" value="1"/>
</dbReference>
<protein>
    <recommendedName>
        <fullName evidence="2">nicotinate phosphoribosyltransferase</fullName>
        <ecNumber evidence="2">6.3.4.21</ecNumber>
    </recommendedName>
</protein>
<keyword evidence="3" id="KW-0597">Phosphoprotein</keyword>
<evidence type="ECO:0000256" key="6">
    <source>
        <dbReference type="ARBA" id="ARBA00048668"/>
    </source>
</evidence>
<gene>
    <name evidence="8" type="ORF">LMG7974_00386</name>
</gene>
<dbReference type="PANTHER" id="PTHR43202:SF1">
    <property type="entry name" value="NICOTINATE PHOSPHORIBOSYLTRANSFERASE"/>
    <property type="match status" value="1"/>
</dbReference>
<dbReference type="InterPro" id="IPR007229">
    <property type="entry name" value="Nic_PRibTrfase-Fam"/>
</dbReference>
<dbReference type="InterPro" id="IPR022412">
    <property type="entry name" value="Quinolinate_PRibosylTrfase_N"/>
</dbReference>
<keyword evidence="5" id="KW-0662">Pyridine nucleotide biosynthesis</keyword>
<evidence type="ECO:0000256" key="5">
    <source>
        <dbReference type="ARBA" id="ARBA00022642"/>
    </source>
</evidence>
<dbReference type="Gene3D" id="3.90.1170.20">
    <property type="entry name" value="Quinolinate phosphoribosyl transferase, N-terminal domain"/>
    <property type="match status" value="1"/>
</dbReference>
<dbReference type="RefSeq" id="WP_229932209.1">
    <property type="nucleotide sequence ID" value="NZ_CAJHOF010000003.1"/>
</dbReference>
<evidence type="ECO:0000313" key="9">
    <source>
        <dbReference type="Proteomes" id="UP000789803"/>
    </source>
</evidence>
<feature type="domain" description="Quinolinate phosphoribosyl transferase N-terminal" evidence="7">
    <location>
        <begin position="47"/>
        <end position="126"/>
    </location>
</feature>
<dbReference type="Proteomes" id="UP000789803">
    <property type="component" value="Unassembled WGS sequence"/>
</dbReference>
<dbReference type="PIRSF" id="PIRSF000484">
    <property type="entry name" value="NAPRT"/>
    <property type="match status" value="1"/>
</dbReference>
<accession>A0ABM8Q3P5</accession>
<keyword evidence="9" id="KW-1185">Reference proteome</keyword>
<comment type="pathway">
    <text evidence="1">Cofactor biosynthesis; NAD(+) biosynthesis; nicotinate D-ribonucleotide from nicotinate: step 1/1.</text>
</comment>
<evidence type="ECO:0000259" key="7">
    <source>
        <dbReference type="Pfam" id="PF02749"/>
    </source>
</evidence>